<dbReference type="Proteomes" id="UP000078544">
    <property type="component" value="Unassembled WGS sequence"/>
</dbReference>
<feature type="binding site" evidence="11">
    <location>
        <position position="297"/>
    </location>
    <ligand>
        <name>acetyl-CoA</name>
        <dbReference type="ChEBI" id="CHEBI:57288"/>
    </ligand>
</feature>
<comment type="similarity">
    <text evidence="2 9">Belongs to the HAT1 family.</text>
</comment>
<feature type="active site" description="Proton donor/acceptor" evidence="10">
    <location>
        <position position="294"/>
    </location>
</feature>
<sequence length="479" mass="54509">MAPLPDLADWLVDSNDALSISLVSPSKSGLRLVDTFHPKFTYPIFGDEEKIFGYKDLRISLRYRANDMRPHLDVSYTTKLKPPTGVDEPTDIKAVLQEGNHLPRVAFVKSSDFENSAQQLADNWTPPGSLHETINGTDDQYEIWKGSLADPAIKQLMDRVQILIPLFIEAGTYIGQNPETNVQDLSDADRWTVFFLYRTQKSLDDPEKKSYVFAGFSTVYRFFYFGQPPTPPTERDNWELPAGDMDLVKLPCRSRLSQLVILPPFQGKGNGASLYTSIFQYYLSHEQTHEFTVENPNEAFDDLRDVCDLTYLKTVPEFVELRLDASAEIPKKGAVPKLIVGEEKLDKIRQKAKIAPRQFSRVLEMYLMSQLPASVRPTMELDDATQSPTQADKHLEKLWQLIVKQRLYRHNKEALSQIEQAERIDKLQDTLNGVELDYARLLAALERSLKHGQGQPNGKRKYDDIVPEASSKKVRTGEA</sequence>
<dbReference type="GO" id="GO:0005737">
    <property type="term" value="C:cytoplasm"/>
    <property type="evidence" value="ECO:0007669"/>
    <property type="project" value="UniProtKB-SubCell"/>
</dbReference>
<dbReference type="InterPro" id="IPR016181">
    <property type="entry name" value="Acyl_CoA_acyltransferase"/>
</dbReference>
<dbReference type="GO" id="GO:0000781">
    <property type="term" value="C:chromosome, telomeric region"/>
    <property type="evidence" value="ECO:0007669"/>
    <property type="project" value="GOC"/>
</dbReference>
<dbReference type="AlphaFoldDB" id="A0A166USH7"/>
<evidence type="ECO:0000256" key="6">
    <source>
        <dbReference type="ARBA" id="ARBA00023242"/>
    </source>
</evidence>
<evidence type="ECO:0000256" key="1">
    <source>
        <dbReference type="ARBA" id="ARBA00004123"/>
    </source>
</evidence>
<name>A0A166USH7_9HYPO</name>
<dbReference type="GO" id="GO:0042393">
    <property type="term" value="F:histone binding"/>
    <property type="evidence" value="ECO:0007669"/>
    <property type="project" value="InterPro"/>
</dbReference>
<dbReference type="Gene3D" id="3.40.630.30">
    <property type="match status" value="1"/>
</dbReference>
<keyword evidence="6 9" id="KW-0539">Nucleus</keyword>
<comment type="subunit">
    <text evidence="9">Component of the HAT-B complex composed of at least HAT1 and HAT2. The HAT-B complex binds to histone H4 tail.</text>
</comment>
<keyword evidence="5 9" id="KW-0808">Transferase</keyword>
<dbReference type="EMBL" id="AZGY01000001">
    <property type="protein sequence ID" value="OAA32903.1"/>
    <property type="molecule type" value="Genomic_DNA"/>
</dbReference>
<protein>
    <recommendedName>
        <fullName evidence="4 9">Histone acetyltransferase type B catalytic subunit</fullName>
        <ecNumber evidence="3 9">2.3.1.48</ecNumber>
    </recommendedName>
</protein>
<evidence type="ECO:0000256" key="5">
    <source>
        <dbReference type="ARBA" id="ARBA00022679"/>
    </source>
</evidence>
<dbReference type="GO" id="GO:0005634">
    <property type="term" value="C:nucleus"/>
    <property type="evidence" value="ECO:0007669"/>
    <property type="project" value="UniProtKB-SubCell"/>
</dbReference>
<evidence type="ECO:0000256" key="13">
    <source>
        <dbReference type="SAM" id="Coils"/>
    </source>
</evidence>
<feature type="region of interest" description="Disordered" evidence="14">
    <location>
        <begin position="450"/>
        <end position="479"/>
    </location>
</feature>
<dbReference type="Gene3D" id="3.90.360.10">
    <property type="entry name" value="Histone acetyl transferase 1 (HAT1), N-terminal domain"/>
    <property type="match status" value="1"/>
</dbReference>
<accession>A0A166USH7</accession>
<dbReference type="EC" id="2.3.1.48" evidence="3 9"/>
<dbReference type="InterPro" id="IPR037113">
    <property type="entry name" value="Hat1_N_sf"/>
</dbReference>
<dbReference type="PANTHER" id="PTHR12046">
    <property type="entry name" value="HISTONE ACETYLTRANSFERASE TYPE B CATALYTIC SUBUNIT"/>
    <property type="match status" value="1"/>
</dbReference>
<proteinExistence type="inferred from homology"/>
<feature type="domain" description="Histone acetyl transferase HAT1 N-terminal" evidence="15">
    <location>
        <begin position="10"/>
        <end position="169"/>
    </location>
</feature>
<evidence type="ECO:0000256" key="11">
    <source>
        <dbReference type="PIRSR" id="PIRSR038084-2"/>
    </source>
</evidence>
<organism evidence="16 17">
    <name type="scientific">Moelleriella libera RCEF 2490</name>
    <dbReference type="NCBI Taxonomy" id="1081109"/>
    <lineage>
        <taxon>Eukaryota</taxon>
        <taxon>Fungi</taxon>
        <taxon>Dikarya</taxon>
        <taxon>Ascomycota</taxon>
        <taxon>Pezizomycotina</taxon>
        <taxon>Sordariomycetes</taxon>
        <taxon>Hypocreomycetidae</taxon>
        <taxon>Hypocreales</taxon>
        <taxon>Clavicipitaceae</taxon>
        <taxon>Moelleriella</taxon>
    </lineage>
</organism>
<evidence type="ECO:0000256" key="2">
    <source>
        <dbReference type="ARBA" id="ARBA00010543"/>
    </source>
</evidence>
<keyword evidence="13" id="KW-0175">Coiled coil</keyword>
<feature type="coiled-coil region" evidence="13">
    <location>
        <begin position="404"/>
        <end position="444"/>
    </location>
</feature>
<evidence type="ECO:0000259" key="15">
    <source>
        <dbReference type="Pfam" id="PF10394"/>
    </source>
</evidence>
<evidence type="ECO:0000256" key="3">
    <source>
        <dbReference type="ARBA" id="ARBA00013184"/>
    </source>
</evidence>
<evidence type="ECO:0000313" key="17">
    <source>
        <dbReference type="Proteomes" id="UP000078544"/>
    </source>
</evidence>
<dbReference type="Pfam" id="PF10394">
    <property type="entry name" value="Hat1_N"/>
    <property type="match status" value="1"/>
</dbReference>
<feature type="region of interest" description="Interaction with histone H4 N-terminus" evidence="11">
    <location>
        <begin position="220"/>
        <end position="222"/>
    </location>
</feature>
<evidence type="ECO:0000256" key="14">
    <source>
        <dbReference type="SAM" id="MobiDB-lite"/>
    </source>
</evidence>
<keyword evidence="17" id="KW-1185">Reference proteome</keyword>
<dbReference type="InterPro" id="IPR017380">
    <property type="entry name" value="Hist_AcTrfase_B-typ_cat-su"/>
</dbReference>
<evidence type="ECO:0000256" key="9">
    <source>
        <dbReference type="PIRNR" id="PIRNR038084"/>
    </source>
</evidence>
<comment type="caution">
    <text evidence="16">The sequence shown here is derived from an EMBL/GenBank/DDBJ whole genome shotgun (WGS) entry which is preliminary data.</text>
</comment>
<evidence type="ECO:0000256" key="12">
    <source>
        <dbReference type="PIRSR" id="PIRSR038084-3"/>
    </source>
</evidence>
<dbReference type="GO" id="GO:0031509">
    <property type="term" value="P:subtelomeric heterochromatin formation"/>
    <property type="evidence" value="ECO:0007669"/>
    <property type="project" value="InterPro"/>
</dbReference>
<evidence type="ECO:0000313" key="16">
    <source>
        <dbReference type="EMBL" id="OAA32903.1"/>
    </source>
</evidence>
<dbReference type="STRING" id="1081109.A0A166USH7"/>
<evidence type="ECO:0000256" key="4">
    <source>
        <dbReference type="ARBA" id="ARBA00021268"/>
    </source>
</evidence>
<dbReference type="PIRSF" id="PIRSF038084">
    <property type="entry name" value="HAT-B_cat"/>
    <property type="match status" value="1"/>
</dbReference>
<dbReference type="Pfam" id="PF21184">
    <property type="entry name" value="HAT1_C_fung"/>
    <property type="match status" value="1"/>
</dbReference>
<evidence type="ECO:0000256" key="8">
    <source>
        <dbReference type="ARBA" id="ARBA00048017"/>
    </source>
</evidence>
<keyword evidence="7 9" id="KW-0012">Acyltransferase</keyword>
<comment type="catalytic activity">
    <reaction evidence="8 9">
        <text>L-lysyl-[protein] + acetyl-CoA = N(6)-acetyl-L-lysyl-[protein] + CoA + H(+)</text>
        <dbReference type="Rhea" id="RHEA:45948"/>
        <dbReference type="Rhea" id="RHEA-COMP:9752"/>
        <dbReference type="Rhea" id="RHEA-COMP:10731"/>
        <dbReference type="ChEBI" id="CHEBI:15378"/>
        <dbReference type="ChEBI" id="CHEBI:29969"/>
        <dbReference type="ChEBI" id="CHEBI:57287"/>
        <dbReference type="ChEBI" id="CHEBI:57288"/>
        <dbReference type="ChEBI" id="CHEBI:61930"/>
        <dbReference type="EC" id="2.3.1.48"/>
    </reaction>
</comment>
<gene>
    <name evidence="16" type="ORF">AAL_00368</name>
</gene>
<dbReference type="InterPro" id="IPR019467">
    <property type="entry name" value="Hat1_N"/>
</dbReference>
<evidence type="ECO:0000256" key="7">
    <source>
        <dbReference type="ARBA" id="ARBA00023315"/>
    </source>
</evidence>
<feature type="site" description="Interaction with histone H4 N-terminus" evidence="12">
    <location>
        <position position="191"/>
    </location>
</feature>
<evidence type="ECO:0000256" key="10">
    <source>
        <dbReference type="PIRSR" id="PIRSR038084-1"/>
    </source>
</evidence>
<comment type="subcellular location">
    <subcellularLocation>
        <location evidence="9">Cytoplasm</location>
    </subcellularLocation>
    <subcellularLocation>
        <location evidence="1 9">Nucleus</location>
    </subcellularLocation>
</comment>
<feature type="region of interest" description="Interaction with histone H4 N-terminus" evidence="11">
    <location>
        <begin position="47"/>
        <end position="49"/>
    </location>
</feature>
<dbReference type="GO" id="GO:0004402">
    <property type="term" value="F:histone acetyltransferase activity"/>
    <property type="evidence" value="ECO:0007669"/>
    <property type="project" value="UniProtKB-UniRule"/>
</dbReference>
<reference evidence="16 17" key="1">
    <citation type="journal article" date="2016" name="Genome Biol. Evol.">
        <title>Divergent and convergent evolution of fungal pathogenicity.</title>
        <authorList>
            <person name="Shang Y."/>
            <person name="Xiao G."/>
            <person name="Zheng P."/>
            <person name="Cen K."/>
            <person name="Zhan S."/>
            <person name="Wang C."/>
        </authorList>
    </citation>
    <scope>NUCLEOTIDE SEQUENCE [LARGE SCALE GENOMIC DNA]</scope>
    <source>
        <strain evidence="16 17">RCEF 2490</strain>
    </source>
</reference>
<dbReference type="SUPFAM" id="SSF55729">
    <property type="entry name" value="Acyl-CoA N-acyltransferases (Nat)"/>
    <property type="match status" value="1"/>
</dbReference>
<comment type="function">
    <text evidence="9">Catalytic component of the histone acetylase B (HAT-B) complex. Has intrinsic substrate specificity that modifies lysine in recognition sequence GXGKXG. Involved in DNA double-strand break repair.</text>
</comment>
<dbReference type="OrthoDB" id="10253098at2759"/>
<keyword evidence="9" id="KW-0963">Cytoplasm</keyword>
<dbReference type="Gene3D" id="1.10.10.390">
    <property type="match status" value="1"/>
</dbReference>
<dbReference type="InterPro" id="IPR013523">
    <property type="entry name" value="Hist_AcTrfase_HAT1_C"/>
</dbReference>